<dbReference type="AlphaFoldDB" id="A0A0S1XEP2"/>
<dbReference type="SUPFAM" id="SSF52540">
    <property type="entry name" value="P-loop containing nucleoside triphosphate hydrolases"/>
    <property type="match status" value="1"/>
</dbReference>
<dbReference type="RefSeq" id="WP_056934655.1">
    <property type="nucleotide sequence ID" value="NZ_CP013050.1"/>
</dbReference>
<keyword evidence="7 9" id="KW-0067">ATP-binding</keyword>
<evidence type="ECO:0000256" key="9">
    <source>
        <dbReference type="RuleBase" id="RU004070"/>
    </source>
</evidence>
<comment type="similarity">
    <text evidence="1 9">Belongs to the MCM family.</text>
</comment>
<accession>A0A0S1XEP2</accession>
<gene>
    <name evidence="11" type="ORF">TBCH5v1_2333</name>
</gene>
<keyword evidence="4 9" id="KW-0547">Nucleotide-binding</keyword>
<sequence length="888" mass="100297">MSEKINLQLALDFLKMLKEKGETEVEVSVLPKSLKEIAKLLGYHEDDNVPLTELEEYLKNLRNKYDTPVTLLHSDTSADVTVITPDTSVTFDQNINVTTTDNDTISLWLDAIGRTLPKLDRLVKRLAAYILIRNSKISEEELRKELYEFGKQMFNKEYTHESIRQALSAVRNSGLALIKRDPKTGIVYWRPDPEVREQILRTYELLLKEKEIREEQERVRQADFDELVRAAFRFFKDFYSDRVLDLFTVKAQDFLVVDFQKLLSFAPELAERLVEEPEFVIHAFERAVELFQQEEMFRKPEEVKHFKVHFANLGSVIKPSDIRAKHVGKLVEIRALVSSSSDVMSYYVKPVYVCKDDGEEVRLVSESPLDPIPYPDRCPRCGGKNFKLSESLSEKDDLQFFELQDSPEDTSAGQPRRIIGFVVGSQAGILQVGMRVRVTAIVRERTFKKGSTPVYDRVLEVNHIEVLDKAMSANELDERDVNEILSLKKVHGDNLPAVVARSIAPHIYGYEREKLALAVAVVSGVKTPAKSRPHIHVLLVGDPGVAKTELVLDLKKVAPKAIFASGTHATGVGLTATVRRNEFKNGDYVVVGGALVLASGGVAIVDELDKMKPEYRDDLHTAIEQQVIPINKAGITTEIKIDTTVVATANPKGQRINFEEPVVKQLNLKPTLINRFDLVLVMRDNLDDDSFFDGVTDHLIKINNNDSVEREIPEELLRKFFAYARSLKPKFTGESHALLKKEFARLRKTYSSGAFPVNLRYFTALMRISEAIAKLRLSEEVNVNDVRLAVKLLESSFKDVAIDPETGKPDIGLIIVGASEEELVLRDQILRFIDSMSGIFPDGVPRGLIIATFKEKGVDPETVSEFLKHLVTEGTLLVPDDGKYLVRR</sequence>
<dbReference type="Pfam" id="PF00493">
    <property type="entry name" value="MCM"/>
    <property type="match status" value="1"/>
</dbReference>
<name>A0A0S1XEP2_THEBA</name>
<dbReference type="Pfam" id="PF14551">
    <property type="entry name" value="MCM_N"/>
    <property type="match status" value="1"/>
</dbReference>
<keyword evidence="5" id="KW-0378">Hydrolase</keyword>
<dbReference type="GO" id="GO:0042555">
    <property type="term" value="C:MCM complex"/>
    <property type="evidence" value="ECO:0007669"/>
    <property type="project" value="TreeGrafter"/>
</dbReference>
<dbReference type="InterPro" id="IPR003593">
    <property type="entry name" value="AAA+_ATPase"/>
</dbReference>
<dbReference type="InterPro" id="IPR027417">
    <property type="entry name" value="P-loop_NTPase"/>
</dbReference>
<dbReference type="GeneID" id="26137549"/>
<dbReference type="PRINTS" id="PR01657">
    <property type="entry name" value="MCMFAMILY"/>
</dbReference>
<dbReference type="Gene3D" id="3.40.50.300">
    <property type="entry name" value="P-loop containing nucleotide triphosphate hydrolases"/>
    <property type="match status" value="1"/>
</dbReference>
<keyword evidence="6" id="KW-0347">Helicase</keyword>
<keyword evidence="8 9" id="KW-0238">DNA-binding</keyword>
<dbReference type="GO" id="GO:0005524">
    <property type="term" value="F:ATP binding"/>
    <property type="evidence" value="ECO:0007669"/>
    <property type="project" value="UniProtKB-KW"/>
</dbReference>
<dbReference type="InterPro" id="IPR041562">
    <property type="entry name" value="MCM_lid"/>
</dbReference>
<evidence type="ECO:0000313" key="11">
    <source>
        <dbReference type="EMBL" id="ALM76228.1"/>
    </source>
</evidence>
<dbReference type="PANTHER" id="PTHR11630:SF66">
    <property type="entry name" value="DNA REPLICATION LICENSING FACTOR MCM4"/>
    <property type="match status" value="1"/>
</dbReference>
<dbReference type="GO" id="GO:0003697">
    <property type="term" value="F:single-stranded DNA binding"/>
    <property type="evidence" value="ECO:0007669"/>
    <property type="project" value="TreeGrafter"/>
</dbReference>
<feature type="domain" description="MCM C-terminal AAA(+) ATPase" evidence="10">
    <location>
        <begin position="495"/>
        <end position="689"/>
    </location>
</feature>
<dbReference type="Pfam" id="PF17207">
    <property type="entry name" value="MCM_OB"/>
    <property type="match status" value="1"/>
</dbReference>
<evidence type="ECO:0000256" key="2">
    <source>
        <dbReference type="ARBA" id="ARBA00012551"/>
    </source>
</evidence>
<evidence type="ECO:0000256" key="5">
    <source>
        <dbReference type="ARBA" id="ARBA00022801"/>
    </source>
</evidence>
<dbReference type="InterPro" id="IPR001208">
    <property type="entry name" value="MCM_dom"/>
</dbReference>
<protein>
    <recommendedName>
        <fullName evidence="2">DNA helicase</fullName>
        <ecNumber evidence="2">3.6.4.12</ecNumber>
    </recommendedName>
</protein>
<dbReference type="InterPro" id="IPR036388">
    <property type="entry name" value="WH-like_DNA-bd_sf"/>
</dbReference>
<dbReference type="PANTHER" id="PTHR11630">
    <property type="entry name" value="DNA REPLICATION LICENSING FACTOR MCM FAMILY MEMBER"/>
    <property type="match status" value="1"/>
</dbReference>
<organism evidence="11 12">
    <name type="scientific">Thermococcus barophilus</name>
    <dbReference type="NCBI Taxonomy" id="55802"/>
    <lineage>
        <taxon>Archaea</taxon>
        <taxon>Methanobacteriati</taxon>
        <taxon>Methanobacteriota</taxon>
        <taxon>Thermococci</taxon>
        <taxon>Thermococcales</taxon>
        <taxon>Thermococcaceae</taxon>
        <taxon>Thermococcus</taxon>
    </lineage>
</organism>
<dbReference type="STRING" id="55802.TBCH5v1_2333"/>
<evidence type="ECO:0000256" key="8">
    <source>
        <dbReference type="ARBA" id="ARBA00023125"/>
    </source>
</evidence>
<dbReference type="Proteomes" id="UP000066042">
    <property type="component" value="Chromosome"/>
</dbReference>
<dbReference type="Gene3D" id="1.10.10.10">
    <property type="entry name" value="Winged helix-like DNA-binding domain superfamily/Winged helix DNA-binding domain"/>
    <property type="match status" value="1"/>
</dbReference>
<dbReference type="GO" id="GO:0017116">
    <property type="term" value="F:single-stranded DNA helicase activity"/>
    <property type="evidence" value="ECO:0007669"/>
    <property type="project" value="TreeGrafter"/>
</dbReference>
<dbReference type="InterPro" id="IPR012340">
    <property type="entry name" value="NA-bd_OB-fold"/>
</dbReference>
<dbReference type="GO" id="GO:0006260">
    <property type="term" value="P:DNA replication"/>
    <property type="evidence" value="ECO:0007669"/>
    <property type="project" value="UniProtKB-KW"/>
</dbReference>
<dbReference type="SUPFAM" id="SSF50249">
    <property type="entry name" value="Nucleic acid-binding proteins"/>
    <property type="match status" value="1"/>
</dbReference>
<keyword evidence="3" id="KW-0235">DNA replication</keyword>
<evidence type="ECO:0000256" key="1">
    <source>
        <dbReference type="ARBA" id="ARBA00008010"/>
    </source>
</evidence>
<evidence type="ECO:0000259" key="10">
    <source>
        <dbReference type="PROSITE" id="PS50051"/>
    </source>
</evidence>
<dbReference type="GO" id="GO:0016787">
    <property type="term" value="F:hydrolase activity"/>
    <property type="evidence" value="ECO:0007669"/>
    <property type="project" value="UniProtKB-KW"/>
</dbReference>
<evidence type="ECO:0000256" key="6">
    <source>
        <dbReference type="ARBA" id="ARBA00022806"/>
    </source>
</evidence>
<dbReference type="PATRIC" id="fig|55802.8.peg.2313"/>
<evidence type="ECO:0000313" key="12">
    <source>
        <dbReference type="Proteomes" id="UP000066042"/>
    </source>
</evidence>
<dbReference type="Gene3D" id="2.40.50.140">
    <property type="entry name" value="Nucleic acid-binding proteins"/>
    <property type="match status" value="1"/>
</dbReference>
<dbReference type="SMART" id="SM00382">
    <property type="entry name" value="AAA"/>
    <property type="match status" value="1"/>
</dbReference>
<dbReference type="InterPro" id="IPR033762">
    <property type="entry name" value="MCM_OB"/>
</dbReference>
<dbReference type="SMART" id="SM00350">
    <property type="entry name" value="MCM"/>
    <property type="match status" value="1"/>
</dbReference>
<dbReference type="InterPro" id="IPR031327">
    <property type="entry name" value="MCM"/>
</dbReference>
<evidence type="ECO:0000256" key="7">
    <source>
        <dbReference type="ARBA" id="ARBA00022840"/>
    </source>
</evidence>
<dbReference type="Gene3D" id="2.20.28.10">
    <property type="match status" value="1"/>
</dbReference>
<dbReference type="InterPro" id="IPR027925">
    <property type="entry name" value="MCM_N"/>
</dbReference>
<evidence type="ECO:0000256" key="4">
    <source>
        <dbReference type="ARBA" id="ARBA00022741"/>
    </source>
</evidence>
<dbReference type="EC" id="3.6.4.12" evidence="2"/>
<dbReference type="Gene3D" id="3.30.1640.10">
    <property type="entry name" value="mini-chromosome maintenance (MCM) complex, chain A, domain 1"/>
    <property type="match status" value="1"/>
</dbReference>
<dbReference type="EMBL" id="CP013050">
    <property type="protein sequence ID" value="ALM76228.1"/>
    <property type="molecule type" value="Genomic_DNA"/>
</dbReference>
<reference evidence="11 12" key="1">
    <citation type="journal article" date="2016" name="Genome Announc.">
        <title>Complete genome sequence of the hyperthermophilic and piezophilic archaeon Thermococcus barophilus Ch5, capable of growth at the expense of hydrogenogenesis from carbon monoxide and formate.</title>
        <authorList>
            <person name="Oger P."/>
            <person name="Sokolova T.G."/>
            <person name="Kozhevnikova D.A."/>
            <person name="Taranov E.A."/>
            <person name="Vannier P."/>
            <person name="Lee H.S."/>
            <person name="Kwon K.K."/>
            <person name="Kang S.G."/>
            <person name="Lee J.H."/>
            <person name="Bonch-Osmolovskaya E.A."/>
            <person name="Lebedinsky A.V."/>
        </authorList>
    </citation>
    <scope>NUCLEOTIDE SEQUENCE [LARGE SCALE GENOMIC DNA]</scope>
    <source>
        <strain evidence="12">Ch5</strain>
    </source>
</reference>
<dbReference type="Pfam" id="PF17855">
    <property type="entry name" value="MCM_lid"/>
    <property type="match status" value="1"/>
</dbReference>
<evidence type="ECO:0000256" key="3">
    <source>
        <dbReference type="ARBA" id="ARBA00022705"/>
    </source>
</evidence>
<dbReference type="PROSITE" id="PS50051">
    <property type="entry name" value="MCM_2"/>
    <property type="match status" value="1"/>
</dbReference>
<proteinExistence type="inferred from homology"/>